<dbReference type="Pfam" id="PF01663">
    <property type="entry name" value="Phosphodiest"/>
    <property type="match status" value="1"/>
</dbReference>
<dbReference type="SUPFAM" id="SSF53649">
    <property type="entry name" value="Alkaline phosphatase-like"/>
    <property type="match status" value="1"/>
</dbReference>
<dbReference type="Pfam" id="PF13419">
    <property type="entry name" value="HAD_2"/>
    <property type="match status" value="1"/>
</dbReference>
<dbReference type="InterPro" id="IPR002591">
    <property type="entry name" value="Phosphodiest/P_Trfase"/>
</dbReference>
<evidence type="ECO:0000313" key="3">
    <source>
        <dbReference type="Proteomes" id="UP000600026"/>
    </source>
</evidence>
<reference evidence="2" key="1">
    <citation type="submission" date="2020-09" db="EMBL/GenBank/DDBJ databases">
        <title>Whole genome shotgun sequence of Streptomyces xanthophaeus NBRC 12829.</title>
        <authorList>
            <person name="Komaki H."/>
            <person name="Tamura T."/>
        </authorList>
    </citation>
    <scope>NUCLEOTIDE SEQUENCE</scope>
    <source>
        <strain evidence="2">NBRC 12829</strain>
    </source>
</reference>
<dbReference type="PANTHER" id="PTHR18901">
    <property type="entry name" value="2-DEOXYGLUCOSE-6-PHOSPHATE PHOSPHATASE 2"/>
    <property type="match status" value="1"/>
</dbReference>
<dbReference type="Gene3D" id="1.10.150.240">
    <property type="entry name" value="Putative phosphatase, domain 2"/>
    <property type="match status" value="1"/>
</dbReference>
<dbReference type="CDD" id="cd07505">
    <property type="entry name" value="HAD_BPGM-like"/>
    <property type="match status" value="1"/>
</dbReference>
<proteinExistence type="predicted"/>
<organism evidence="2 3">
    <name type="scientific">Streptomyces xanthophaeus</name>
    <dbReference type="NCBI Taxonomy" id="67385"/>
    <lineage>
        <taxon>Bacteria</taxon>
        <taxon>Bacillati</taxon>
        <taxon>Actinomycetota</taxon>
        <taxon>Actinomycetes</taxon>
        <taxon>Kitasatosporales</taxon>
        <taxon>Streptomycetaceae</taxon>
        <taxon>Streptomyces</taxon>
    </lineage>
</organism>
<evidence type="ECO:0000313" key="2">
    <source>
        <dbReference type="EMBL" id="GHI85688.1"/>
    </source>
</evidence>
<dbReference type="Gene3D" id="3.40.720.10">
    <property type="entry name" value="Alkaline Phosphatase, subunit A"/>
    <property type="match status" value="1"/>
</dbReference>
<dbReference type="InterPro" id="IPR006439">
    <property type="entry name" value="HAD-SF_hydro_IA"/>
</dbReference>
<gene>
    <name evidence="2" type="ORF">Sxan_30520</name>
</gene>
<feature type="region of interest" description="Disordered" evidence="1">
    <location>
        <begin position="1"/>
        <end position="26"/>
    </location>
</feature>
<dbReference type="NCBIfam" id="TIGR01509">
    <property type="entry name" value="HAD-SF-IA-v3"/>
    <property type="match status" value="1"/>
</dbReference>
<dbReference type="InterPro" id="IPR017850">
    <property type="entry name" value="Alkaline_phosphatase_core_sf"/>
</dbReference>
<dbReference type="InterPro" id="IPR023214">
    <property type="entry name" value="HAD_sf"/>
</dbReference>
<dbReference type="SFLD" id="SFLDG01129">
    <property type="entry name" value="C1.5:_HAD__Beta-PGM__Phosphata"/>
    <property type="match status" value="1"/>
</dbReference>
<evidence type="ECO:0000256" key="1">
    <source>
        <dbReference type="SAM" id="MobiDB-lite"/>
    </source>
</evidence>
<dbReference type="Proteomes" id="UP000600026">
    <property type="component" value="Unassembled WGS sequence"/>
</dbReference>
<dbReference type="OrthoDB" id="1956004at2"/>
<dbReference type="Gene3D" id="3.40.50.1000">
    <property type="entry name" value="HAD superfamily/HAD-like"/>
    <property type="match status" value="1"/>
</dbReference>
<protein>
    <submittedName>
        <fullName evidence="2">Uncharacterized protein</fullName>
    </submittedName>
</protein>
<dbReference type="SFLD" id="SFLDS00003">
    <property type="entry name" value="Haloacid_Dehalogenase"/>
    <property type="match status" value="1"/>
</dbReference>
<accession>A0A919H2V2</accession>
<dbReference type="SUPFAM" id="SSF56784">
    <property type="entry name" value="HAD-like"/>
    <property type="match status" value="1"/>
</dbReference>
<keyword evidence="3" id="KW-1185">Reference proteome</keyword>
<feature type="compositionally biased region" description="Pro residues" evidence="1">
    <location>
        <begin position="1"/>
        <end position="10"/>
    </location>
</feature>
<comment type="caution">
    <text evidence="2">The sequence shown here is derived from an EMBL/GenBank/DDBJ whole genome shotgun (WGS) entry which is preliminary data.</text>
</comment>
<dbReference type="InterPro" id="IPR023198">
    <property type="entry name" value="PGP-like_dom2"/>
</dbReference>
<dbReference type="InterPro" id="IPR036412">
    <property type="entry name" value="HAD-like_sf"/>
</dbReference>
<dbReference type="PANTHER" id="PTHR18901:SF38">
    <property type="entry name" value="PSEUDOURIDINE-5'-PHOSPHATASE"/>
    <property type="match status" value="1"/>
</dbReference>
<dbReference type="InterPro" id="IPR041492">
    <property type="entry name" value="HAD_2"/>
</dbReference>
<sequence>MNPLPSPPPHPTEDGSPTVATSPSPRRHVLVVGIDGVRLDLLRTTTTPHLDAIAAAGFLAPVEIDEDTPTMSGPCWTTIATGVGIAKHGVHGNHFGGNRLAVFPDFTTRLAQEDGRRTFVAGGWQPLLLARDGGPLFAAPARLSYVAPRADTCEDWEVCDDQVTAEAVHVLGSDDPEVSFVYLGAVDETGHLRGCGADYLRAIERADERLGRLLDAVRARPGYAQEAWTVIAVTDHGHRDCGGHGGRSARERTAWIASCGPGIPAAPPARKLRLEDVAAQVYAALGRTADPHWTLDGLPFCAPDRPAAGLQAVLFDMDGTLVDTEPLWWQTAQAVTRTLGHALTEADEPSVVGRSAADTARHVHRVTGGRSPVEEIERVLRAGFQQQVARGSRPMPGALELLDALASDGIPLGLVSASHRSVVDLVLEGLGAHRFAVTVAEGETPRTKPHADPYLAAAKALGVDPRSCVAVEDSPAGLASAEAAGCAVLAVPSTVPIPAAEGRMVLGRLTEADPQLLRSLVAD</sequence>
<dbReference type="AlphaFoldDB" id="A0A919H2V2"/>
<dbReference type="EMBL" id="BNEE01000006">
    <property type="protein sequence ID" value="GHI85688.1"/>
    <property type="molecule type" value="Genomic_DNA"/>
</dbReference>
<name>A0A919H2V2_9ACTN</name>